<dbReference type="OrthoDB" id="10668783at2759"/>
<dbReference type="EMBL" id="UYSU01039309">
    <property type="protein sequence ID" value="VDM01170.1"/>
    <property type="molecule type" value="Genomic_DNA"/>
</dbReference>
<dbReference type="WBParaSite" id="SSLN_0001534301-mRNA-1">
    <property type="protein sequence ID" value="SSLN_0001534301-mRNA-1"/>
    <property type="gene ID" value="SSLN_0001534301"/>
</dbReference>
<organism evidence="4">
    <name type="scientific">Schistocephalus solidus</name>
    <name type="common">Tapeworm</name>
    <dbReference type="NCBI Taxonomy" id="70667"/>
    <lineage>
        <taxon>Eukaryota</taxon>
        <taxon>Metazoa</taxon>
        <taxon>Spiralia</taxon>
        <taxon>Lophotrochozoa</taxon>
        <taxon>Platyhelminthes</taxon>
        <taxon>Cestoda</taxon>
        <taxon>Eucestoda</taxon>
        <taxon>Diphyllobothriidea</taxon>
        <taxon>Diphyllobothriidae</taxon>
        <taxon>Schistocephalus</taxon>
    </lineage>
</organism>
<name>A0A183TE86_SCHSO</name>
<evidence type="ECO:0000313" key="4">
    <source>
        <dbReference type="WBParaSite" id="SSLN_0001534301-mRNA-1"/>
    </source>
</evidence>
<feature type="region of interest" description="Disordered" evidence="1">
    <location>
        <begin position="227"/>
        <end position="273"/>
    </location>
</feature>
<dbReference type="Proteomes" id="UP000275846">
    <property type="component" value="Unassembled WGS sequence"/>
</dbReference>
<feature type="compositionally biased region" description="Basic residues" evidence="1">
    <location>
        <begin position="243"/>
        <end position="263"/>
    </location>
</feature>
<dbReference type="AlphaFoldDB" id="A0A183TE86"/>
<reference evidence="2 3" key="2">
    <citation type="submission" date="2018-11" db="EMBL/GenBank/DDBJ databases">
        <authorList>
            <consortium name="Pathogen Informatics"/>
        </authorList>
    </citation>
    <scope>NUCLEOTIDE SEQUENCE [LARGE SCALE GENOMIC DNA]</scope>
    <source>
        <strain evidence="2 3">NST_G2</strain>
    </source>
</reference>
<protein>
    <submittedName>
        <fullName evidence="2 4">Uncharacterized protein</fullName>
    </submittedName>
</protein>
<evidence type="ECO:0000313" key="3">
    <source>
        <dbReference type="Proteomes" id="UP000275846"/>
    </source>
</evidence>
<reference evidence="4" key="1">
    <citation type="submission" date="2016-06" db="UniProtKB">
        <authorList>
            <consortium name="WormBaseParasite"/>
        </authorList>
    </citation>
    <scope>IDENTIFICATION</scope>
</reference>
<accession>A0A183TE86</accession>
<proteinExistence type="predicted"/>
<gene>
    <name evidence="2" type="ORF">SSLN_LOCUS14784</name>
</gene>
<evidence type="ECO:0000313" key="2">
    <source>
        <dbReference type="EMBL" id="VDM01170.1"/>
    </source>
</evidence>
<keyword evidence="3" id="KW-1185">Reference proteome</keyword>
<feature type="compositionally biased region" description="Gly residues" evidence="1">
    <location>
        <begin position="227"/>
        <end position="242"/>
    </location>
</feature>
<sequence length="436" mass="46631">MDFVTGKGSAPCRCISRSEADASPIPLPRSPQFCRPGTNADYPDNPITQFRIRFDSNSVCNRNDDAFDTGRCVDSTPCLTLCQDAHSPVPEFRPTSPCTMPANVSNPSVCPPEYSNASTQCYAAPQPACPQPTSSQFAPPGWPMCPPVLTSNPEHSFLLPGCPNSISQLPPPPPPPPSVPMPQCCQPAIFGPLVSTDPCVKVPDGQYVLVHPCCSCCMERGNSAGGAHGGDGANASSGGGGKKGGKKSKGGKKKGGKKQKGKHNSAIDSEPSSISYPRINHLRQLFKHQCRIPSVSLYFHAWAHSYEIWVDIRIFQTKAAPPVPLEAPVSPFCRLRKLQPISKSAQNHIQFICQLLDGLSSRPGQCLPTAHGPPCKCSPMHTQLQLPIAFLPPTETPQPLSIVEAPIPLAWPLPDTVILLHCLSIQPAVQSARNAG</sequence>
<evidence type="ECO:0000256" key="1">
    <source>
        <dbReference type="SAM" id="MobiDB-lite"/>
    </source>
</evidence>